<proteinExistence type="inferred from homology"/>
<comment type="function">
    <text evidence="5">Toxic component of a toxin-antitoxin (TA) system. An RNase.</text>
</comment>
<keyword evidence="4 5" id="KW-0378">Hydrolase</keyword>
<evidence type="ECO:0000256" key="3">
    <source>
        <dbReference type="ARBA" id="ARBA00022723"/>
    </source>
</evidence>
<protein>
    <recommendedName>
        <fullName evidence="5">Ribonuclease VapC</fullName>
        <shortName evidence="5">RNase VapC</shortName>
        <ecNumber evidence="5">3.1.-.-</ecNumber>
    </recommendedName>
    <alternativeName>
        <fullName evidence="5">Putative toxin VapC</fullName>
    </alternativeName>
</protein>
<dbReference type="GO" id="GO:0004518">
    <property type="term" value="F:nuclease activity"/>
    <property type="evidence" value="ECO:0007669"/>
    <property type="project" value="UniProtKB-KW"/>
</dbReference>
<dbReference type="GO" id="GO:0090729">
    <property type="term" value="F:toxin activity"/>
    <property type="evidence" value="ECO:0007669"/>
    <property type="project" value="UniProtKB-KW"/>
</dbReference>
<evidence type="ECO:0000313" key="7">
    <source>
        <dbReference type="EMBL" id="MFC4358825.1"/>
    </source>
</evidence>
<dbReference type="InterPro" id="IPR029060">
    <property type="entry name" value="PIN-like_dom_sf"/>
</dbReference>
<dbReference type="SUPFAM" id="SSF88723">
    <property type="entry name" value="PIN domain-like"/>
    <property type="match status" value="1"/>
</dbReference>
<keyword evidence="1 5" id="KW-1277">Toxin-antitoxin system</keyword>
<dbReference type="EC" id="3.1.-.-" evidence="5"/>
<gene>
    <name evidence="5" type="primary">vapC</name>
    <name evidence="7" type="ORF">ACFO0N_12815</name>
</gene>
<keyword evidence="3 5" id="KW-0479">Metal-binding</keyword>
<comment type="cofactor">
    <cofactor evidence="5">
        <name>Mg(2+)</name>
        <dbReference type="ChEBI" id="CHEBI:18420"/>
    </cofactor>
</comment>
<dbReference type="GO" id="GO:0016787">
    <property type="term" value="F:hydrolase activity"/>
    <property type="evidence" value="ECO:0007669"/>
    <property type="project" value="UniProtKB-KW"/>
</dbReference>
<evidence type="ECO:0000256" key="2">
    <source>
        <dbReference type="ARBA" id="ARBA00022722"/>
    </source>
</evidence>
<name>A0ABD5PDT8_9EURY</name>
<comment type="caution">
    <text evidence="7">The sequence shown here is derived from an EMBL/GenBank/DDBJ whole genome shotgun (WGS) entry which is preliminary data.</text>
</comment>
<dbReference type="GO" id="GO:0000287">
    <property type="term" value="F:magnesium ion binding"/>
    <property type="evidence" value="ECO:0007669"/>
    <property type="project" value="UniProtKB-UniRule"/>
</dbReference>
<reference evidence="7 8" key="1">
    <citation type="journal article" date="2019" name="Int. J. Syst. Evol. Microbiol.">
        <title>The Global Catalogue of Microorganisms (GCM) 10K type strain sequencing project: providing services to taxonomists for standard genome sequencing and annotation.</title>
        <authorList>
            <consortium name="The Broad Institute Genomics Platform"/>
            <consortium name="The Broad Institute Genome Sequencing Center for Infectious Disease"/>
            <person name="Wu L."/>
            <person name="Ma J."/>
        </authorList>
    </citation>
    <scope>NUCLEOTIDE SEQUENCE [LARGE SCALE GENOMIC DNA]</scope>
    <source>
        <strain evidence="7 8">CGMCC 1.12553</strain>
    </source>
</reference>
<dbReference type="PANTHER" id="PTHR42188:SF1">
    <property type="entry name" value="23S RRNA-SPECIFIC ENDONUCLEASE VAPC20"/>
    <property type="match status" value="1"/>
</dbReference>
<dbReference type="RefSeq" id="WP_267623363.1">
    <property type="nucleotide sequence ID" value="NZ_JAODIW010000008.1"/>
</dbReference>
<evidence type="ECO:0000259" key="6">
    <source>
        <dbReference type="Pfam" id="PF01850"/>
    </source>
</evidence>
<dbReference type="InterPro" id="IPR022907">
    <property type="entry name" value="VapC_family"/>
</dbReference>
<evidence type="ECO:0000313" key="8">
    <source>
        <dbReference type="Proteomes" id="UP001595921"/>
    </source>
</evidence>
<keyword evidence="5" id="KW-0460">Magnesium</keyword>
<comment type="similarity">
    <text evidence="5">Belongs to the PINc/VapC protein family.</text>
</comment>
<sequence length="141" mass="15490">MPVLLDTNVLFATASARDEYHDAAREIVRGVDHGELPSGVVTNYVVAETLNLIREKLGPETANAMLDRLVTGARFEIAHATQVDFNAAQSLFRQYPALSFVDATIVTYMHRAGIEYLYSFDGDFDAVEGITRLATPDDPLA</sequence>
<keyword evidence="2 5" id="KW-0540">Nuclease</keyword>
<evidence type="ECO:0000256" key="1">
    <source>
        <dbReference type="ARBA" id="ARBA00022649"/>
    </source>
</evidence>
<dbReference type="Gene3D" id="3.40.50.1010">
    <property type="entry name" value="5'-nuclease"/>
    <property type="match status" value="1"/>
</dbReference>
<feature type="binding site" evidence="5">
    <location>
        <position position="6"/>
    </location>
    <ligand>
        <name>Mg(2+)</name>
        <dbReference type="ChEBI" id="CHEBI:18420"/>
    </ligand>
</feature>
<keyword evidence="8" id="KW-1185">Reference proteome</keyword>
<feature type="binding site" evidence="5">
    <location>
        <position position="102"/>
    </location>
    <ligand>
        <name>Mg(2+)</name>
        <dbReference type="ChEBI" id="CHEBI:18420"/>
    </ligand>
</feature>
<evidence type="ECO:0000256" key="4">
    <source>
        <dbReference type="ARBA" id="ARBA00022801"/>
    </source>
</evidence>
<dbReference type="Proteomes" id="UP001595921">
    <property type="component" value="Unassembled WGS sequence"/>
</dbReference>
<feature type="domain" description="PIN" evidence="6">
    <location>
        <begin position="3"/>
        <end position="128"/>
    </location>
</feature>
<dbReference type="Pfam" id="PF01850">
    <property type="entry name" value="PIN"/>
    <property type="match status" value="1"/>
</dbReference>
<evidence type="ECO:0000256" key="5">
    <source>
        <dbReference type="HAMAP-Rule" id="MF_00265"/>
    </source>
</evidence>
<dbReference type="EMBL" id="JBHSDS010000006">
    <property type="protein sequence ID" value="MFC4358825.1"/>
    <property type="molecule type" value="Genomic_DNA"/>
</dbReference>
<dbReference type="InterPro" id="IPR002716">
    <property type="entry name" value="PIN_dom"/>
</dbReference>
<dbReference type="InterPro" id="IPR039018">
    <property type="entry name" value="VapC20-like"/>
</dbReference>
<keyword evidence="5" id="KW-0800">Toxin</keyword>
<accession>A0ABD5PDT8</accession>
<organism evidence="7 8">
    <name type="scientific">Halobium salinum</name>
    <dbReference type="NCBI Taxonomy" id="1364940"/>
    <lineage>
        <taxon>Archaea</taxon>
        <taxon>Methanobacteriati</taxon>
        <taxon>Methanobacteriota</taxon>
        <taxon>Stenosarchaea group</taxon>
        <taxon>Halobacteria</taxon>
        <taxon>Halobacteriales</taxon>
        <taxon>Haloferacaceae</taxon>
        <taxon>Halobium</taxon>
    </lineage>
</organism>
<dbReference type="AlphaFoldDB" id="A0ABD5PDT8"/>
<dbReference type="HAMAP" id="MF_00265">
    <property type="entry name" value="VapC_Nob1"/>
    <property type="match status" value="1"/>
</dbReference>
<dbReference type="PANTHER" id="PTHR42188">
    <property type="entry name" value="23S RRNA-SPECIFIC ENDONUCLEASE VAPC20"/>
    <property type="match status" value="1"/>
</dbReference>